<dbReference type="PROSITE" id="PS51257">
    <property type="entry name" value="PROKAR_LIPOPROTEIN"/>
    <property type="match status" value="1"/>
</dbReference>
<dbReference type="EMBL" id="CAEZYR010000122">
    <property type="protein sequence ID" value="CAB4763632.1"/>
    <property type="molecule type" value="Genomic_DNA"/>
</dbReference>
<dbReference type="EMBL" id="CAFBMH010000248">
    <property type="protein sequence ID" value="CAB4942442.1"/>
    <property type="molecule type" value="Genomic_DNA"/>
</dbReference>
<evidence type="ECO:0000313" key="3">
    <source>
        <dbReference type="EMBL" id="CAB4942442.1"/>
    </source>
</evidence>
<accession>A0A6J7JJY7</accession>
<proteinExistence type="predicted"/>
<protein>
    <submittedName>
        <fullName evidence="3">Unannotated protein</fullName>
    </submittedName>
</protein>
<gene>
    <name evidence="1" type="ORF">UFOPK2754_02577</name>
    <name evidence="2" type="ORF">UFOPK3139_02155</name>
    <name evidence="3" type="ORF">UFOPK3543_03323</name>
</gene>
<name>A0A6J7JJY7_9ZZZZ</name>
<evidence type="ECO:0000313" key="2">
    <source>
        <dbReference type="EMBL" id="CAB4834669.1"/>
    </source>
</evidence>
<dbReference type="EMBL" id="CAFABA010000101">
    <property type="protein sequence ID" value="CAB4834669.1"/>
    <property type="molecule type" value="Genomic_DNA"/>
</dbReference>
<dbReference type="AlphaFoldDB" id="A0A6J7JJY7"/>
<sequence>MFSSLRSRIMGSSLLVLALLFGAVGCADGAGSTFRAMTVTGQLVSSDRRLTQVGPDNRSVFGWNLLVASSGVGGATQIEMLGNVDYTNGSGDFFGFVTFTFADGSKLATRMTAGKAKTDTASATFTSPLSVIGGTGSYTNARGYGRFTGERKDQLGGQVEAHFDLKVTT</sequence>
<evidence type="ECO:0000313" key="1">
    <source>
        <dbReference type="EMBL" id="CAB4763632.1"/>
    </source>
</evidence>
<organism evidence="3">
    <name type="scientific">freshwater metagenome</name>
    <dbReference type="NCBI Taxonomy" id="449393"/>
    <lineage>
        <taxon>unclassified sequences</taxon>
        <taxon>metagenomes</taxon>
        <taxon>ecological metagenomes</taxon>
    </lineage>
</organism>
<reference evidence="3" key="1">
    <citation type="submission" date="2020-05" db="EMBL/GenBank/DDBJ databases">
        <authorList>
            <person name="Chiriac C."/>
            <person name="Salcher M."/>
            <person name="Ghai R."/>
            <person name="Kavagutti S V."/>
        </authorList>
    </citation>
    <scope>NUCLEOTIDE SEQUENCE</scope>
</reference>